<organism evidence="1">
    <name type="scientific">Ixodes scapularis</name>
    <name type="common">Black-legged tick</name>
    <name type="synonym">Deer tick</name>
    <dbReference type="NCBI Taxonomy" id="6945"/>
    <lineage>
        <taxon>Eukaryota</taxon>
        <taxon>Metazoa</taxon>
        <taxon>Ecdysozoa</taxon>
        <taxon>Arthropoda</taxon>
        <taxon>Chelicerata</taxon>
        <taxon>Arachnida</taxon>
        <taxon>Acari</taxon>
        <taxon>Parasitiformes</taxon>
        <taxon>Ixodida</taxon>
        <taxon>Ixodoidea</taxon>
        <taxon>Ixodidae</taxon>
        <taxon>Ixodinae</taxon>
        <taxon>Ixodes</taxon>
    </lineage>
</organism>
<evidence type="ECO:0000313" key="1">
    <source>
        <dbReference type="EMBL" id="MOY34813.1"/>
    </source>
</evidence>
<reference evidence="1" key="1">
    <citation type="submission" date="2019-04" db="EMBL/GenBank/DDBJ databases">
        <title>An insight into the mialome of Ixodes scapularis.</title>
        <authorList>
            <person name="Ribeiro J.M."/>
            <person name="Mather T.N."/>
            <person name="Karim S."/>
        </authorList>
    </citation>
    <scope>NUCLEOTIDE SEQUENCE</scope>
</reference>
<protein>
    <submittedName>
        <fullName evidence="1">Putative transposase</fullName>
    </submittedName>
</protein>
<dbReference type="EMBL" id="GHJT01000842">
    <property type="protein sequence ID" value="MOY34813.1"/>
    <property type="molecule type" value="Transcribed_RNA"/>
</dbReference>
<proteinExistence type="predicted"/>
<accession>A0A4D5RCE0</accession>
<sequence>MTRPLFYYVWGYLIKLLLEQTTYSYGCSQLLSDESNNLTRPHQYCLVPKAYHVPGKFFRNLVVPPQAAFHFIQQLENHFLSIIESVAHFRGVCAALYSTL</sequence>
<name>A0A4D5RCE0_IXOSC</name>
<dbReference type="AlphaFoldDB" id="A0A4D5RCE0"/>